<dbReference type="FunFam" id="2.10.25.10:FF:000173">
    <property type="entry name" value="Neurogenic locus notch protein 2"/>
    <property type="match status" value="2"/>
</dbReference>
<dbReference type="PANTHER" id="PTHR45836:SF13">
    <property type="entry name" value="PROTEIN CRUMBS"/>
    <property type="match status" value="1"/>
</dbReference>
<feature type="compositionally biased region" description="Low complexity" evidence="11">
    <location>
        <begin position="919"/>
        <end position="940"/>
    </location>
</feature>
<dbReference type="InterPro" id="IPR009030">
    <property type="entry name" value="Growth_fac_rcpt_cys_sf"/>
</dbReference>
<feature type="disulfide bond" evidence="8">
    <location>
        <begin position="291"/>
        <end position="300"/>
    </location>
</feature>
<dbReference type="FunFam" id="2.10.25.10:FF:000472">
    <property type="entry name" value="Uncharacterized protein, isoform A"/>
    <property type="match status" value="3"/>
</dbReference>
<comment type="caution">
    <text evidence="8">Lacks conserved residue(s) required for the propagation of feature annotation.</text>
</comment>
<dbReference type="GO" id="GO:0005886">
    <property type="term" value="C:plasma membrane"/>
    <property type="evidence" value="ECO:0007669"/>
    <property type="project" value="TreeGrafter"/>
</dbReference>
<evidence type="ECO:0000313" key="15">
    <source>
        <dbReference type="Proteomes" id="UP001283361"/>
    </source>
</evidence>
<evidence type="ECO:0000256" key="4">
    <source>
        <dbReference type="ARBA" id="ARBA00022729"/>
    </source>
</evidence>
<feature type="disulfide bond" evidence="8">
    <location>
        <begin position="605"/>
        <end position="614"/>
    </location>
</feature>
<dbReference type="SUPFAM" id="SSF57184">
    <property type="entry name" value="Growth factor receptor domain"/>
    <property type="match status" value="2"/>
</dbReference>
<dbReference type="GO" id="GO:0043235">
    <property type="term" value="C:receptor complex"/>
    <property type="evidence" value="ECO:0007669"/>
    <property type="project" value="TreeGrafter"/>
</dbReference>
<evidence type="ECO:0000256" key="6">
    <source>
        <dbReference type="ARBA" id="ARBA00023157"/>
    </source>
</evidence>
<feature type="disulfide bond" evidence="8">
    <location>
        <begin position="565"/>
        <end position="574"/>
    </location>
</feature>
<feature type="disulfide bond" evidence="8">
    <location>
        <begin position="526"/>
        <end position="535"/>
    </location>
</feature>
<feature type="disulfide bond" evidence="8">
    <location>
        <begin position="408"/>
        <end position="417"/>
    </location>
</feature>
<dbReference type="Gene3D" id="2.10.25.10">
    <property type="entry name" value="Laminin"/>
    <property type="match status" value="12"/>
</dbReference>
<dbReference type="InterPro" id="IPR001881">
    <property type="entry name" value="EGF-like_Ca-bd_dom"/>
</dbReference>
<dbReference type="SMART" id="SM00051">
    <property type="entry name" value="DSL"/>
    <property type="match status" value="1"/>
</dbReference>
<feature type="disulfide bond" evidence="8">
    <location>
        <begin position="214"/>
        <end position="223"/>
    </location>
</feature>
<dbReference type="PANTHER" id="PTHR45836">
    <property type="entry name" value="SLIT HOMOLOG"/>
    <property type="match status" value="1"/>
</dbReference>
<dbReference type="PROSITE" id="PS01186">
    <property type="entry name" value="EGF_2"/>
    <property type="match status" value="9"/>
</dbReference>
<feature type="domain" description="EGF-like" evidence="12">
    <location>
        <begin position="188"/>
        <end position="224"/>
    </location>
</feature>
<evidence type="ECO:0000256" key="1">
    <source>
        <dbReference type="ARBA" id="ARBA00005847"/>
    </source>
</evidence>
<keyword evidence="5 10" id="KW-0677">Repeat</keyword>
<dbReference type="PROSITE" id="PS51051">
    <property type="entry name" value="DSL"/>
    <property type="match status" value="1"/>
</dbReference>
<feature type="domain" description="EGF-like" evidence="12">
    <location>
        <begin position="342"/>
        <end position="378"/>
    </location>
</feature>
<dbReference type="InterPro" id="IPR049883">
    <property type="entry name" value="NOTCH1_EGF-like"/>
</dbReference>
<dbReference type="PROSITE" id="PS01187">
    <property type="entry name" value="EGF_CA"/>
    <property type="match status" value="3"/>
</dbReference>
<evidence type="ECO:0000259" key="12">
    <source>
        <dbReference type="PROSITE" id="PS50026"/>
    </source>
</evidence>
<comment type="similarity">
    <text evidence="1">Belongs to the NOTCH family.</text>
</comment>
<comment type="caution">
    <text evidence="14">The sequence shown here is derived from an EMBL/GenBank/DDBJ whole genome shotgun (WGS) entry which is preliminary data.</text>
</comment>
<feature type="domain" description="EGF-like" evidence="12">
    <location>
        <begin position="577"/>
        <end position="615"/>
    </location>
</feature>
<dbReference type="Pfam" id="PF07645">
    <property type="entry name" value="EGF_CA"/>
    <property type="match status" value="9"/>
</dbReference>
<dbReference type="PROSITE" id="PS50026">
    <property type="entry name" value="EGF_3"/>
    <property type="match status" value="12"/>
</dbReference>
<dbReference type="SMART" id="SM00179">
    <property type="entry name" value="EGF_CA"/>
    <property type="match status" value="13"/>
</dbReference>
<keyword evidence="10" id="KW-0812">Transmembrane</keyword>
<feature type="disulfide bond" evidence="8">
    <location>
        <begin position="486"/>
        <end position="495"/>
    </location>
</feature>
<feature type="disulfide bond" evidence="8">
    <location>
        <begin position="176"/>
        <end position="185"/>
    </location>
</feature>
<dbReference type="GO" id="GO:0005509">
    <property type="term" value="F:calcium ion binding"/>
    <property type="evidence" value="ECO:0007669"/>
    <property type="project" value="InterPro"/>
</dbReference>
<evidence type="ECO:0000313" key="14">
    <source>
        <dbReference type="EMBL" id="KAK3706249.1"/>
    </source>
</evidence>
<dbReference type="Pfam" id="PF01414">
    <property type="entry name" value="DSL"/>
    <property type="match status" value="1"/>
</dbReference>
<dbReference type="InterPro" id="IPR051355">
    <property type="entry name" value="Notch/Slit_guidance"/>
</dbReference>
<keyword evidence="10" id="KW-1133">Transmembrane helix</keyword>
<feature type="disulfide bond" evidence="8">
    <location>
        <begin position="330"/>
        <end position="339"/>
    </location>
</feature>
<evidence type="ECO:0000256" key="8">
    <source>
        <dbReference type="PROSITE-ProRule" id="PRU00076"/>
    </source>
</evidence>
<feature type="domain" description="DSL" evidence="13">
    <location>
        <begin position="105"/>
        <end position="147"/>
    </location>
</feature>
<dbReference type="PROSITE" id="PS00010">
    <property type="entry name" value="ASX_HYDROXYL"/>
    <property type="match status" value="11"/>
</dbReference>
<evidence type="ECO:0000256" key="7">
    <source>
        <dbReference type="ARBA" id="ARBA00023180"/>
    </source>
</evidence>
<dbReference type="GO" id="GO:0007411">
    <property type="term" value="P:axon guidance"/>
    <property type="evidence" value="ECO:0007669"/>
    <property type="project" value="TreeGrafter"/>
</dbReference>
<accession>A0AAE0XT10</accession>
<evidence type="ECO:0000256" key="9">
    <source>
        <dbReference type="PROSITE-ProRule" id="PRU00377"/>
    </source>
</evidence>
<evidence type="ECO:0000256" key="11">
    <source>
        <dbReference type="SAM" id="MobiDB-lite"/>
    </source>
</evidence>
<dbReference type="InterPro" id="IPR018097">
    <property type="entry name" value="EGF_Ca-bd_CS"/>
</dbReference>
<dbReference type="Gene3D" id="2.10.25.140">
    <property type="match status" value="1"/>
</dbReference>
<feature type="domain" description="EGF-like" evidence="12">
    <location>
        <begin position="264"/>
        <end position="301"/>
    </location>
</feature>
<feature type="domain" description="EGF-like" evidence="12">
    <location>
        <begin position="460"/>
        <end position="496"/>
    </location>
</feature>
<dbReference type="SMART" id="SM00181">
    <property type="entry name" value="EGF"/>
    <property type="match status" value="13"/>
</dbReference>
<proteinExistence type="inferred from homology"/>
<dbReference type="Pfam" id="PF00008">
    <property type="entry name" value="EGF"/>
    <property type="match status" value="3"/>
</dbReference>
<keyword evidence="4 10" id="KW-0732">Signal</keyword>
<feature type="disulfide bond" evidence="8">
    <location>
        <begin position="368"/>
        <end position="377"/>
    </location>
</feature>
<evidence type="ECO:0000259" key="13">
    <source>
        <dbReference type="PROSITE" id="PS51051"/>
    </source>
</evidence>
<keyword evidence="7" id="KW-0325">Glycoprotein</keyword>
<feature type="disulfide bond" evidence="8">
    <location>
        <begin position="252"/>
        <end position="261"/>
    </location>
</feature>
<feature type="domain" description="EGF-like" evidence="12">
    <location>
        <begin position="150"/>
        <end position="186"/>
    </location>
</feature>
<dbReference type="InterPro" id="IPR000742">
    <property type="entry name" value="EGF"/>
</dbReference>
<comment type="function">
    <text evidence="10">Putative Notch ligand involved in the mediation of Notch signaling.</text>
</comment>
<sequence>MSRCELGQNQSSGVIKDKNIVRFEHLIGKLKNPIAWYLKKWPGQARLKVLIMDDDSDEDEDKSGDFIDMMTLGVSFTPDGPLVLNKLIKISGKHSRSELAVKVNITCSLGYYGIHCTVHCDPSEQDHYSCSLEGKKLCHEGWEGDNCNINTDDCRENPCQNGGTCHDLINGFSCACVQGFEGDNCEEDKDECAISGLCRHGSCINTEGSYSCSCFKGYSGEHCGVFTDVCDAKPCLNGGKCESFLGEFECNCPKRFKGKTCSDDVDECSEGSPCQNGGECLNTHGGFHCSCPSGLRGRLCEQDVDECQESSPCYNEATCVNTNRSYRCDCPATFKGKYCENDVNECDHSPCQNNGTCTNSHGGFSCACVAGYTGNNCTADVDECRGPIMPCQNGAVCKNSFGSFSCRCNVGYTGRLCEDDINECEAEYAMCKNGASCINLDGSFKCQCTEFWGGPVCDINVDECVSSPCSNGGVCRNIAEGFACTCLRGWRGLSCESDIDECEEAGGICQNGGSCYNIPGSYWCSCVDGWAGQECGQDVDECHVTSWCHNGGACVNTVGTFTCQCLLGWSGQRCEFDVNECLNAPDICGSNGTCYNVPGDFRCHCHPGFTGPLCNQDVDECVLFPDVCIQPGNFTFLPYDANTSARFLGSFFASNSWEAKNTTGKQGEDNSISTNKPIPSAIFSPPTTISDGATNRLVCLNGNPGYSCICQDGWAGQSCDQRVTQSVSFSSSISQSTPFLPLTEFVSTKMPGDDDIHYVNGSVLQIAPTAIAAGIIYGVTDKFKTRLISTTKHLSSTTICARASENILNTARNKGLPGQPNASTINTIYGSFEDKTVETSLTDASLSASPDCWTDTAVSLYVSTTLVDTNNSENRLDIGRSGSNQPNDASIDRINSTVKINNSINYTRNCSAIRSNINNNSSSSSSSSSSGSASAVNGNSTADGTMSDISLGSQDVDATPGLSAIGSSDRSHSAEKAFPEVSVPFYLSGQVPRRERWVVNSGLSRLLKETHLFKGKELTVNSLFASGKGSNGSNPCLAYLVVESNLIKQIESGLELSGSSSPSLGYLGCDSVDSYQTIPASRLYGSLKVSMIVEVTKTQHLVVASGAENKTAAFP</sequence>
<dbReference type="CDD" id="cd00054">
    <property type="entry name" value="EGF_CA"/>
    <property type="match status" value="12"/>
</dbReference>
<feature type="domain" description="EGF-like" evidence="12">
    <location>
        <begin position="226"/>
        <end position="262"/>
    </location>
</feature>
<dbReference type="PROSITE" id="PS00022">
    <property type="entry name" value="EGF_1"/>
    <property type="match status" value="13"/>
</dbReference>
<evidence type="ECO:0000256" key="5">
    <source>
        <dbReference type="ARBA" id="ARBA00022737"/>
    </source>
</evidence>
<dbReference type="FunFam" id="2.10.25.10:FF:000038">
    <property type="entry name" value="Fibrillin 2"/>
    <property type="match status" value="1"/>
</dbReference>
<name>A0AAE0XT10_9GAST</name>
<dbReference type="GO" id="GO:0009986">
    <property type="term" value="C:cell surface"/>
    <property type="evidence" value="ECO:0007669"/>
    <property type="project" value="TreeGrafter"/>
</dbReference>
<keyword evidence="2 10" id="KW-0217">Developmental protein</keyword>
<feature type="region of interest" description="Disordered" evidence="11">
    <location>
        <begin position="872"/>
        <end position="894"/>
    </location>
</feature>
<evidence type="ECO:0000256" key="2">
    <source>
        <dbReference type="ARBA" id="ARBA00022473"/>
    </source>
</evidence>
<comment type="subcellular location">
    <subcellularLocation>
        <location evidence="10">Membrane</location>
        <topology evidence="10">Single-pass type I membrane protein</topology>
    </subcellularLocation>
</comment>
<reference evidence="14" key="1">
    <citation type="journal article" date="2023" name="G3 (Bethesda)">
        <title>A reference genome for the long-term kleptoplast-retaining sea slug Elysia crispata morphotype clarki.</title>
        <authorList>
            <person name="Eastman K.E."/>
            <person name="Pendleton A.L."/>
            <person name="Shaikh M.A."/>
            <person name="Suttiyut T."/>
            <person name="Ogas R."/>
            <person name="Tomko P."/>
            <person name="Gavelis G."/>
            <person name="Widhalm J.R."/>
            <person name="Wisecaver J.H."/>
        </authorList>
    </citation>
    <scope>NUCLEOTIDE SEQUENCE</scope>
    <source>
        <strain evidence="14">ECLA1</strain>
    </source>
</reference>
<feature type="compositionally biased region" description="Polar residues" evidence="11">
    <location>
        <begin position="941"/>
        <end position="953"/>
    </location>
</feature>
<feature type="domain" description="EGF-like" evidence="12">
    <location>
        <begin position="420"/>
        <end position="458"/>
    </location>
</feature>
<evidence type="ECO:0000256" key="3">
    <source>
        <dbReference type="ARBA" id="ARBA00022536"/>
    </source>
</evidence>
<feature type="disulfide bond" evidence="8">
    <location>
        <begin position="448"/>
        <end position="457"/>
    </location>
</feature>
<feature type="disulfide bond" evidence="9">
    <location>
        <begin position="107"/>
        <end position="116"/>
    </location>
</feature>
<keyword evidence="10" id="KW-0472">Membrane</keyword>
<organism evidence="14 15">
    <name type="scientific">Elysia crispata</name>
    <name type="common">lettuce slug</name>
    <dbReference type="NCBI Taxonomy" id="231223"/>
    <lineage>
        <taxon>Eukaryota</taxon>
        <taxon>Metazoa</taxon>
        <taxon>Spiralia</taxon>
        <taxon>Lophotrochozoa</taxon>
        <taxon>Mollusca</taxon>
        <taxon>Gastropoda</taxon>
        <taxon>Heterobranchia</taxon>
        <taxon>Euthyneura</taxon>
        <taxon>Panpulmonata</taxon>
        <taxon>Sacoglossa</taxon>
        <taxon>Placobranchoidea</taxon>
        <taxon>Plakobranchidae</taxon>
        <taxon>Elysia</taxon>
    </lineage>
</organism>
<keyword evidence="6 8" id="KW-1015">Disulfide bond</keyword>
<dbReference type="FunFam" id="2.10.25.10:FF:000125">
    <property type="entry name" value="Neurogenic locus notch protein-like"/>
    <property type="match status" value="3"/>
</dbReference>
<feature type="domain" description="EGF-like" evidence="12">
    <location>
        <begin position="303"/>
        <end position="340"/>
    </location>
</feature>
<feature type="compositionally biased region" description="Polar residues" evidence="11">
    <location>
        <begin position="881"/>
        <end position="894"/>
    </location>
</feature>
<dbReference type="Proteomes" id="UP001283361">
    <property type="component" value="Unassembled WGS sequence"/>
</dbReference>
<feature type="disulfide bond" evidence="9">
    <location>
        <begin position="138"/>
        <end position="147"/>
    </location>
</feature>
<feature type="domain" description="EGF-like" evidence="12">
    <location>
        <begin position="538"/>
        <end position="575"/>
    </location>
</feature>
<dbReference type="PRINTS" id="PR00010">
    <property type="entry name" value="EGFBLOOD"/>
</dbReference>
<dbReference type="PRINTS" id="PR01983">
    <property type="entry name" value="NOTCH"/>
</dbReference>
<keyword evidence="3 8" id="KW-0245">EGF-like domain</keyword>
<dbReference type="InterPro" id="IPR000152">
    <property type="entry name" value="EGF-type_Asp/Asn_hydroxyl_site"/>
</dbReference>
<protein>
    <recommendedName>
        <fullName evidence="10">Delta-like protein</fullName>
    </recommendedName>
</protein>
<feature type="domain" description="EGF-like" evidence="12">
    <location>
        <begin position="498"/>
        <end position="536"/>
    </location>
</feature>
<gene>
    <name evidence="14" type="ORF">RRG08_056468</name>
</gene>
<dbReference type="EMBL" id="JAWDGP010007748">
    <property type="protein sequence ID" value="KAK3706249.1"/>
    <property type="molecule type" value="Genomic_DNA"/>
</dbReference>
<dbReference type="FunFam" id="2.10.25.10:FF:000471">
    <property type="entry name" value="Protein lin-12"/>
    <property type="match status" value="1"/>
</dbReference>
<dbReference type="SUPFAM" id="SSF57196">
    <property type="entry name" value="EGF/Laminin"/>
    <property type="match status" value="6"/>
</dbReference>
<feature type="domain" description="EGF-like" evidence="12">
    <location>
        <begin position="380"/>
        <end position="418"/>
    </location>
</feature>
<dbReference type="AlphaFoldDB" id="A0AAE0XT10"/>
<dbReference type="GO" id="GO:0007219">
    <property type="term" value="P:Notch signaling pathway"/>
    <property type="evidence" value="ECO:0007669"/>
    <property type="project" value="TreeGrafter"/>
</dbReference>
<keyword evidence="15" id="KW-1185">Reference proteome</keyword>
<evidence type="ECO:0000256" key="10">
    <source>
        <dbReference type="RuleBase" id="RU280815"/>
    </source>
</evidence>
<dbReference type="InterPro" id="IPR001774">
    <property type="entry name" value="DSL"/>
</dbReference>
<feature type="region of interest" description="Disordered" evidence="11">
    <location>
        <begin position="919"/>
        <end position="953"/>
    </location>
</feature>